<feature type="transmembrane region" description="Helical" evidence="1">
    <location>
        <begin position="217"/>
        <end position="236"/>
    </location>
</feature>
<sequence>MIQMQDEQVPPDSDRERQIFVTLSTVFALVSAMVGLGLLGSPVDVVASGALASDATLVAPAQWAFLLWRPIYLGMLAYAVLQWLPGQRTRPLHREIGWQAGWSMILAGAWVLVTQRGWLWIGVLFLFAIVFVLALVNLTLASGAVERRRAGSWLAVDATFGVYLGWASIATIAMVTATLKSVYITYGNLDPLVAVIVLLIGAGVGVRLALHTKASLTILFGFVWGFVAIAWGRLAGPLESPFVAGGAILAAVVVTGGTLAVGWAGRRSAAGMVAVAE</sequence>
<evidence type="ECO:0008006" key="4">
    <source>
        <dbReference type="Google" id="ProtNLM"/>
    </source>
</evidence>
<feature type="transmembrane region" description="Helical" evidence="1">
    <location>
        <begin position="153"/>
        <end position="179"/>
    </location>
</feature>
<dbReference type="EMBL" id="CP115965">
    <property type="protein sequence ID" value="WZW98867.1"/>
    <property type="molecule type" value="Genomic_DNA"/>
</dbReference>
<keyword evidence="1" id="KW-0812">Transmembrane</keyword>
<feature type="transmembrane region" description="Helical" evidence="1">
    <location>
        <begin position="191"/>
        <end position="210"/>
    </location>
</feature>
<dbReference type="Proteomes" id="UP001434337">
    <property type="component" value="Chromosome"/>
</dbReference>
<accession>A0ABZ3CAT4</accession>
<keyword evidence="3" id="KW-1185">Reference proteome</keyword>
<organism evidence="2 3">
    <name type="scientific">Propioniciclava soli</name>
    <dbReference type="NCBI Taxonomy" id="2775081"/>
    <lineage>
        <taxon>Bacteria</taxon>
        <taxon>Bacillati</taxon>
        <taxon>Actinomycetota</taxon>
        <taxon>Actinomycetes</taxon>
        <taxon>Propionibacteriales</taxon>
        <taxon>Propionibacteriaceae</taxon>
        <taxon>Propioniciclava</taxon>
    </lineage>
</organism>
<keyword evidence="1" id="KW-0472">Membrane</keyword>
<feature type="transmembrane region" description="Helical" evidence="1">
    <location>
        <begin position="20"/>
        <end position="43"/>
    </location>
</feature>
<evidence type="ECO:0000256" key="1">
    <source>
        <dbReference type="SAM" id="Phobius"/>
    </source>
</evidence>
<gene>
    <name evidence="2" type="ORF">PCC79_01250</name>
</gene>
<proteinExistence type="predicted"/>
<evidence type="ECO:0000313" key="3">
    <source>
        <dbReference type="Proteomes" id="UP001434337"/>
    </source>
</evidence>
<feature type="transmembrane region" description="Helical" evidence="1">
    <location>
        <begin position="63"/>
        <end position="84"/>
    </location>
</feature>
<feature type="transmembrane region" description="Helical" evidence="1">
    <location>
        <begin position="96"/>
        <end position="113"/>
    </location>
</feature>
<feature type="transmembrane region" description="Helical" evidence="1">
    <location>
        <begin position="242"/>
        <end position="264"/>
    </location>
</feature>
<feature type="transmembrane region" description="Helical" evidence="1">
    <location>
        <begin position="119"/>
        <end position="141"/>
    </location>
</feature>
<keyword evidence="1" id="KW-1133">Transmembrane helix</keyword>
<reference evidence="2 3" key="1">
    <citation type="journal article" date="2023" name="Environ Microbiome">
        <title>A coral-associated actinobacterium mitigates coral bleaching under heat stress.</title>
        <authorList>
            <person name="Li J."/>
            <person name="Zou Y."/>
            <person name="Li Q."/>
            <person name="Zhang J."/>
            <person name="Bourne D.G."/>
            <person name="Lyu Y."/>
            <person name="Liu C."/>
            <person name="Zhang S."/>
        </authorList>
    </citation>
    <scope>NUCLEOTIDE SEQUENCE [LARGE SCALE GENOMIC DNA]</scope>
    <source>
        <strain evidence="2 3">SCSIO 13291</strain>
    </source>
</reference>
<name>A0ABZ3CAT4_9ACTN</name>
<evidence type="ECO:0000313" key="2">
    <source>
        <dbReference type="EMBL" id="WZW98867.1"/>
    </source>
</evidence>
<dbReference type="RefSeq" id="WP_232548744.1">
    <property type="nucleotide sequence ID" value="NZ_CP115965.1"/>
</dbReference>
<protein>
    <recommendedName>
        <fullName evidence="4">Tryptophan-rich sensory protein</fullName>
    </recommendedName>
</protein>